<gene>
    <name evidence="1" type="ORF">Patl1_20770</name>
</gene>
<dbReference type="EMBL" id="CM047900">
    <property type="protein sequence ID" value="KAJ0100378.1"/>
    <property type="molecule type" value="Genomic_DNA"/>
</dbReference>
<dbReference type="Proteomes" id="UP001164250">
    <property type="component" value="Chromosome 4"/>
</dbReference>
<organism evidence="1 2">
    <name type="scientific">Pistacia atlantica</name>
    <dbReference type="NCBI Taxonomy" id="434234"/>
    <lineage>
        <taxon>Eukaryota</taxon>
        <taxon>Viridiplantae</taxon>
        <taxon>Streptophyta</taxon>
        <taxon>Embryophyta</taxon>
        <taxon>Tracheophyta</taxon>
        <taxon>Spermatophyta</taxon>
        <taxon>Magnoliopsida</taxon>
        <taxon>eudicotyledons</taxon>
        <taxon>Gunneridae</taxon>
        <taxon>Pentapetalae</taxon>
        <taxon>rosids</taxon>
        <taxon>malvids</taxon>
        <taxon>Sapindales</taxon>
        <taxon>Anacardiaceae</taxon>
        <taxon>Pistacia</taxon>
    </lineage>
</organism>
<comment type="caution">
    <text evidence="1">The sequence shown here is derived from an EMBL/GenBank/DDBJ whole genome shotgun (WGS) entry which is preliminary data.</text>
</comment>
<evidence type="ECO:0000313" key="1">
    <source>
        <dbReference type="EMBL" id="KAJ0100378.1"/>
    </source>
</evidence>
<keyword evidence="2" id="KW-1185">Reference proteome</keyword>
<sequence length="190" mass="21520">MFDKIDLSLSSYDTASVAMVPSPDSPQAPYALSCTLACVLALKRWGIGEEQMNKDLNLYFPLRTTKIDAMLHTRHSEFRRSYLEGRKEYLAYVSEGMGKLQDWEMVMKYQRKNGSLFSSPSTTAAALSHLQDAGCLHYLCSVLEKFGDAVPIVYPFDLYACLFMVESLESLGIGQHFKKEIRSVLDETYQ</sequence>
<proteinExistence type="predicted"/>
<name>A0ACC1BN40_9ROSI</name>
<evidence type="ECO:0000313" key="2">
    <source>
        <dbReference type="Proteomes" id="UP001164250"/>
    </source>
</evidence>
<protein>
    <submittedName>
        <fullName evidence="1">Uncharacterized protein</fullName>
    </submittedName>
</protein>
<reference evidence="2" key="1">
    <citation type="journal article" date="2023" name="G3 (Bethesda)">
        <title>Genome assembly and association tests identify interacting loci associated with vigor, precocity, and sex in interspecific pistachio rootstocks.</title>
        <authorList>
            <person name="Palmer W."/>
            <person name="Jacygrad E."/>
            <person name="Sagayaradj S."/>
            <person name="Cavanaugh K."/>
            <person name="Han R."/>
            <person name="Bertier L."/>
            <person name="Beede B."/>
            <person name="Kafkas S."/>
            <person name="Golino D."/>
            <person name="Preece J."/>
            <person name="Michelmore R."/>
        </authorList>
    </citation>
    <scope>NUCLEOTIDE SEQUENCE [LARGE SCALE GENOMIC DNA]</scope>
</reference>
<accession>A0ACC1BN40</accession>